<evidence type="ECO:0000313" key="2">
    <source>
        <dbReference type="Proteomes" id="UP000772434"/>
    </source>
</evidence>
<evidence type="ECO:0000313" key="1">
    <source>
        <dbReference type="EMBL" id="KAF9037417.1"/>
    </source>
</evidence>
<dbReference type="EMBL" id="JADNRY010000597">
    <property type="protein sequence ID" value="KAF9037417.1"/>
    <property type="molecule type" value="Genomic_DNA"/>
</dbReference>
<feature type="non-terminal residue" evidence="1">
    <location>
        <position position="1"/>
    </location>
</feature>
<accession>A0A9P5P1P1</accession>
<comment type="caution">
    <text evidence="1">The sequence shown here is derived from an EMBL/GenBank/DDBJ whole genome shotgun (WGS) entry which is preliminary data.</text>
</comment>
<sequence>LSELDMLFYSGIPVWYVRPMSKHPKARIDQVVPFASEDLWLQLSLPSSRMIDCNDTIPARQLVYYGLAKKPECYIAMSAYICSLFKYSRNPTKPAVAGKLSIFIPFE</sequence>
<name>A0A9P5P1P1_9AGAR</name>
<reference evidence="1" key="1">
    <citation type="submission" date="2020-11" db="EMBL/GenBank/DDBJ databases">
        <authorList>
            <consortium name="DOE Joint Genome Institute"/>
            <person name="Ahrendt S."/>
            <person name="Riley R."/>
            <person name="Andreopoulos W."/>
            <person name="Labutti K."/>
            <person name="Pangilinan J."/>
            <person name="Ruiz-Duenas F.J."/>
            <person name="Barrasa J.M."/>
            <person name="Sanchez-Garcia M."/>
            <person name="Camarero S."/>
            <person name="Miyauchi S."/>
            <person name="Serrano A."/>
            <person name="Linde D."/>
            <person name="Babiker R."/>
            <person name="Drula E."/>
            <person name="Ayuso-Fernandez I."/>
            <person name="Pacheco R."/>
            <person name="Padilla G."/>
            <person name="Ferreira P."/>
            <person name="Barriuso J."/>
            <person name="Kellner H."/>
            <person name="Castanera R."/>
            <person name="Alfaro M."/>
            <person name="Ramirez L."/>
            <person name="Pisabarro A.G."/>
            <person name="Kuo A."/>
            <person name="Tritt A."/>
            <person name="Lipzen A."/>
            <person name="He G."/>
            <person name="Yan M."/>
            <person name="Ng V."/>
            <person name="Cullen D."/>
            <person name="Martin F."/>
            <person name="Rosso M.-N."/>
            <person name="Henrissat B."/>
            <person name="Hibbett D."/>
            <person name="Martinez A.T."/>
            <person name="Grigoriev I.V."/>
        </authorList>
    </citation>
    <scope>NUCLEOTIDE SEQUENCE</scope>
    <source>
        <strain evidence="1">AH 40177</strain>
    </source>
</reference>
<dbReference type="Proteomes" id="UP000772434">
    <property type="component" value="Unassembled WGS sequence"/>
</dbReference>
<keyword evidence="2" id="KW-1185">Reference proteome</keyword>
<dbReference type="OrthoDB" id="2634326at2759"/>
<proteinExistence type="predicted"/>
<dbReference type="AlphaFoldDB" id="A0A9P5P1P1"/>
<gene>
    <name evidence="1" type="ORF">BDP27DRAFT_1245212</name>
</gene>
<protein>
    <submittedName>
        <fullName evidence="1">Uncharacterized protein</fullName>
    </submittedName>
</protein>
<organism evidence="1 2">
    <name type="scientific">Rhodocollybia butyracea</name>
    <dbReference type="NCBI Taxonomy" id="206335"/>
    <lineage>
        <taxon>Eukaryota</taxon>
        <taxon>Fungi</taxon>
        <taxon>Dikarya</taxon>
        <taxon>Basidiomycota</taxon>
        <taxon>Agaricomycotina</taxon>
        <taxon>Agaricomycetes</taxon>
        <taxon>Agaricomycetidae</taxon>
        <taxon>Agaricales</taxon>
        <taxon>Marasmiineae</taxon>
        <taxon>Omphalotaceae</taxon>
        <taxon>Rhodocollybia</taxon>
    </lineage>
</organism>